<evidence type="ECO:0000259" key="4">
    <source>
        <dbReference type="Pfam" id="PF00881"/>
    </source>
</evidence>
<reference evidence="6" key="1">
    <citation type="journal article" date="2019" name="Int. J. Syst. Evol. Microbiol.">
        <title>The Global Catalogue of Microorganisms (GCM) 10K type strain sequencing project: providing services to taxonomists for standard genome sequencing and annotation.</title>
        <authorList>
            <consortium name="The Broad Institute Genomics Platform"/>
            <consortium name="The Broad Institute Genome Sequencing Center for Infectious Disease"/>
            <person name="Wu L."/>
            <person name="Ma J."/>
        </authorList>
    </citation>
    <scope>NUCLEOTIDE SEQUENCE [LARGE SCALE GENOMIC DNA]</scope>
    <source>
        <strain evidence="6">JCM 15896</strain>
    </source>
</reference>
<dbReference type="Proteomes" id="UP001500359">
    <property type="component" value="Unassembled WGS sequence"/>
</dbReference>
<keyword evidence="6" id="KW-1185">Reference proteome</keyword>
<evidence type="ECO:0000313" key="5">
    <source>
        <dbReference type="EMBL" id="GAA0858950.1"/>
    </source>
</evidence>
<dbReference type="EMBL" id="BAAAFD010000010">
    <property type="protein sequence ID" value="GAA0858950.1"/>
    <property type="molecule type" value="Genomic_DNA"/>
</dbReference>
<dbReference type="InterPro" id="IPR000415">
    <property type="entry name" value="Nitroreductase-like"/>
</dbReference>
<evidence type="ECO:0000256" key="1">
    <source>
        <dbReference type="ARBA" id="ARBA00022630"/>
    </source>
</evidence>
<dbReference type="Gene3D" id="3.40.109.10">
    <property type="entry name" value="NADH Oxidase"/>
    <property type="match status" value="1"/>
</dbReference>
<dbReference type="PANTHER" id="PTHR23026">
    <property type="entry name" value="NADPH NITROREDUCTASE"/>
    <property type="match status" value="1"/>
</dbReference>
<feature type="domain" description="Nitroreductase" evidence="4">
    <location>
        <begin position="31"/>
        <end position="200"/>
    </location>
</feature>
<evidence type="ECO:0000313" key="6">
    <source>
        <dbReference type="Proteomes" id="UP001500359"/>
    </source>
</evidence>
<accession>A0ABP3WZP8</accession>
<dbReference type="PANTHER" id="PTHR23026:SF90">
    <property type="entry name" value="IODOTYROSINE DEIODINASE 1"/>
    <property type="match status" value="1"/>
</dbReference>
<proteinExistence type="predicted"/>
<dbReference type="RefSeq" id="WP_343861505.1">
    <property type="nucleotide sequence ID" value="NZ_BAAAFD010000010.1"/>
</dbReference>
<dbReference type="InterPro" id="IPR050627">
    <property type="entry name" value="Nitroreductase/BluB"/>
</dbReference>
<comment type="caution">
    <text evidence="5">The sequence shown here is derived from an EMBL/GenBank/DDBJ whole genome shotgun (WGS) entry which is preliminary data.</text>
</comment>
<gene>
    <name evidence="5" type="ORF">GCM10009114_30500</name>
</gene>
<sequence>MKQHDAVALTDYIEYPEADMLSRSEAFYADIKRRHSIRQFSDRPVAKEIIENCIKAAGTAPNGANHQPWHFVAIHSPEVKKQVREQAELHEQGFYAGRAGEEWLDALKPLGTDADKPYLEHAPWLIAIFSQKKGGIKEGEKQTNYYVHESVGIATGFLITALHNAGLATLTHTPKPMSFLSKICNRPDDERPYMLLIAGYPAEDASIPKHALTKKPFDQICSFL</sequence>
<dbReference type="Pfam" id="PF00881">
    <property type="entry name" value="Nitroreductase"/>
    <property type="match status" value="1"/>
</dbReference>
<dbReference type="InterPro" id="IPR029479">
    <property type="entry name" value="Nitroreductase"/>
</dbReference>
<dbReference type="CDD" id="cd02144">
    <property type="entry name" value="iodotyrosine_dehalogenase"/>
    <property type="match status" value="1"/>
</dbReference>
<evidence type="ECO:0000256" key="2">
    <source>
        <dbReference type="ARBA" id="ARBA00022643"/>
    </source>
</evidence>
<protein>
    <submittedName>
        <fullName evidence="5">Nitroreductase family protein</fullName>
    </submittedName>
</protein>
<name>A0ABP3WZP8_9ALTE</name>
<keyword evidence="2" id="KW-0288">FMN</keyword>
<dbReference type="SUPFAM" id="SSF55469">
    <property type="entry name" value="FMN-dependent nitroreductase-like"/>
    <property type="match status" value="1"/>
</dbReference>
<keyword evidence="3" id="KW-0560">Oxidoreductase</keyword>
<evidence type="ECO:0000256" key="3">
    <source>
        <dbReference type="ARBA" id="ARBA00023002"/>
    </source>
</evidence>
<organism evidence="5 6">
    <name type="scientific">Aliiglaciecola litoralis</name>
    <dbReference type="NCBI Taxonomy" id="582857"/>
    <lineage>
        <taxon>Bacteria</taxon>
        <taxon>Pseudomonadati</taxon>
        <taxon>Pseudomonadota</taxon>
        <taxon>Gammaproteobacteria</taxon>
        <taxon>Alteromonadales</taxon>
        <taxon>Alteromonadaceae</taxon>
        <taxon>Aliiglaciecola</taxon>
    </lineage>
</organism>
<keyword evidence="1" id="KW-0285">Flavoprotein</keyword>